<proteinExistence type="predicted"/>
<sequence length="278" mass="29913">MRLFVNGTLASYPNLQQLAQGGDRRELLQAWISSGENLSAAEATMSLTKSSSLTGTKARKVDSIIARGGGIEDEDAPGVLEETRYWVLSHQTRVDCTATATEQQVRVNMRPSAAAVGAMLTEDEPCQIRATPTAQQASLSGDVLRAHDAYNEALAAAVGPKSAAAKSRQSGKAEKRPISELSFKTPKEKLTRFSRVTVKKDLKDVAGILMDMPSEGTADLIQQLMASQSSLKDLVKRLSGLDTFEQINPICAEIALAADSLRLVKGKAKGLMAELKRR</sequence>
<protein>
    <submittedName>
        <fullName evidence="3">Uncharacterized protein</fullName>
    </submittedName>
</protein>
<keyword evidence="4" id="KW-1185">Reference proteome</keyword>
<reference evidence="3" key="1">
    <citation type="submission" date="2023-08" db="EMBL/GenBank/DDBJ databases">
        <authorList>
            <person name="Chen Y."/>
            <person name="Shah S."/>
            <person name="Dougan E. K."/>
            <person name="Thang M."/>
            <person name="Chan C."/>
        </authorList>
    </citation>
    <scope>NUCLEOTIDE SEQUENCE</scope>
</reference>
<organism evidence="3 4">
    <name type="scientific">Effrenium voratum</name>
    <dbReference type="NCBI Taxonomy" id="2562239"/>
    <lineage>
        <taxon>Eukaryota</taxon>
        <taxon>Sar</taxon>
        <taxon>Alveolata</taxon>
        <taxon>Dinophyceae</taxon>
        <taxon>Suessiales</taxon>
        <taxon>Symbiodiniaceae</taxon>
        <taxon>Effrenium</taxon>
    </lineage>
</organism>
<comment type="caution">
    <text evidence="3">The sequence shown here is derived from an EMBL/GenBank/DDBJ whole genome shotgun (WGS) entry which is preliminary data.</text>
</comment>
<evidence type="ECO:0000313" key="3">
    <source>
        <dbReference type="EMBL" id="CAJ1407840.1"/>
    </source>
</evidence>
<dbReference type="AlphaFoldDB" id="A0AA36NCY2"/>
<gene>
    <name evidence="2" type="ORF">EVOR1521_LOCUS18766</name>
    <name evidence="3" type="ORF">EVOR1521_LOCUS29447</name>
</gene>
<dbReference type="EMBL" id="CAUJNA010002715">
    <property type="protein sequence ID" value="CAJ1394022.1"/>
    <property type="molecule type" value="Genomic_DNA"/>
</dbReference>
<evidence type="ECO:0000313" key="2">
    <source>
        <dbReference type="EMBL" id="CAJ1394022.1"/>
    </source>
</evidence>
<accession>A0AA36NCY2</accession>
<evidence type="ECO:0000256" key="1">
    <source>
        <dbReference type="SAM" id="MobiDB-lite"/>
    </source>
</evidence>
<name>A0AA36NCY2_9DINO</name>
<evidence type="ECO:0000313" key="4">
    <source>
        <dbReference type="Proteomes" id="UP001178507"/>
    </source>
</evidence>
<dbReference type="EMBL" id="CAUJNA010003694">
    <property type="protein sequence ID" value="CAJ1407840.1"/>
    <property type="molecule type" value="Genomic_DNA"/>
</dbReference>
<feature type="region of interest" description="Disordered" evidence="1">
    <location>
        <begin position="161"/>
        <end position="181"/>
    </location>
</feature>
<dbReference type="Proteomes" id="UP001178507">
    <property type="component" value="Unassembled WGS sequence"/>
</dbReference>